<evidence type="ECO:0000256" key="3">
    <source>
        <dbReference type="ARBA" id="ARBA00022490"/>
    </source>
</evidence>
<evidence type="ECO:0000256" key="2">
    <source>
        <dbReference type="ARBA" id="ARBA00008787"/>
    </source>
</evidence>
<comment type="similarity">
    <text evidence="2 6">Belongs to the FliS family.</text>
</comment>
<evidence type="ECO:0000256" key="4">
    <source>
        <dbReference type="ARBA" id="ARBA00022795"/>
    </source>
</evidence>
<gene>
    <name evidence="7" type="primary">fliS</name>
    <name evidence="7" type="ORF">Taqua_01211</name>
</gene>
<evidence type="ECO:0000256" key="6">
    <source>
        <dbReference type="PIRNR" id="PIRNR039090"/>
    </source>
</evidence>
<name>A0A554WNL8_9BURK</name>
<keyword evidence="8" id="KW-1185">Reference proteome</keyword>
<dbReference type="Gene3D" id="1.20.120.340">
    <property type="entry name" value="Flagellar protein FliS"/>
    <property type="match status" value="1"/>
</dbReference>
<evidence type="ECO:0000313" key="8">
    <source>
        <dbReference type="Proteomes" id="UP000318554"/>
    </source>
</evidence>
<dbReference type="PANTHER" id="PTHR34773">
    <property type="entry name" value="FLAGELLAR SECRETION CHAPERONE FLIS"/>
    <property type="match status" value="1"/>
</dbReference>
<keyword evidence="3 6" id="KW-0963">Cytoplasm</keyword>
<keyword evidence="7" id="KW-0282">Flagellum</keyword>
<protein>
    <recommendedName>
        <fullName evidence="6">Flagellar secretion chaperone FliS</fullName>
    </recommendedName>
</protein>
<dbReference type="GO" id="GO:0005829">
    <property type="term" value="C:cytosol"/>
    <property type="evidence" value="ECO:0007669"/>
    <property type="project" value="UniProtKB-SubCell"/>
</dbReference>
<keyword evidence="7" id="KW-0969">Cilium</keyword>
<sequence length="130" mass="14149">MYTSPAVRSVNAYTRQAAASRVAAASPHELVAMIFEALDQALLNALGALQRGDVPAKAAALSKAVQLLEEGLRAALDPKGGELTERLDVLYEYCARRLTEANLHNDGERVEEVRRLIAPVADAWNQIRPQ</sequence>
<dbReference type="OrthoDB" id="9792010at2"/>
<reference evidence="7 8" key="1">
    <citation type="submission" date="2019-07" db="EMBL/GenBank/DDBJ databases">
        <title>Tepidimonas aquatica CLN-1 draft genome.</title>
        <authorList>
            <person name="Da Costa M.S."/>
            <person name="Froufe H.J.C."/>
            <person name="Egas C."/>
            <person name="Albuquerque L."/>
        </authorList>
    </citation>
    <scope>NUCLEOTIDE SEQUENCE [LARGE SCALE GENOMIC DNA]</scope>
    <source>
        <strain evidence="7 8">CLN-1</strain>
    </source>
</reference>
<dbReference type="EMBL" id="VJNA01000012">
    <property type="protein sequence ID" value="TSE25166.1"/>
    <property type="molecule type" value="Genomic_DNA"/>
</dbReference>
<dbReference type="InterPro" id="IPR036584">
    <property type="entry name" value="FliS_sf"/>
</dbReference>
<comment type="caution">
    <text evidence="7">The sequence shown here is derived from an EMBL/GenBank/DDBJ whole genome shotgun (WGS) entry which is preliminary data.</text>
</comment>
<dbReference type="AlphaFoldDB" id="A0A554WNL8"/>
<accession>A0A554WNL8</accession>
<dbReference type="CDD" id="cd16098">
    <property type="entry name" value="FliS"/>
    <property type="match status" value="1"/>
</dbReference>
<keyword evidence="7" id="KW-0966">Cell projection</keyword>
<keyword evidence="4 6" id="KW-1005">Bacterial flagellum biogenesis</keyword>
<dbReference type="NCBIfam" id="TIGR00208">
    <property type="entry name" value="fliS"/>
    <property type="match status" value="1"/>
</dbReference>
<comment type="subcellular location">
    <subcellularLocation>
        <location evidence="1 6">Cytoplasm</location>
        <location evidence="1 6">Cytosol</location>
    </subcellularLocation>
</comment>
<keyword evidence="5" id="KW-0143">Chaperone</keyword>
<evidence type="ECO:0000313" key="7">
    <source>
        <dbReference type="EMBL" id="TSE25166.1"/>
    </source>
</evidence>
<evidence type="ECO:0000256" key="1">
    <source>
        <dbReference type="ARBA" id="ARBA00004514"/>
    </source>
</evidence>
<dbReference type="InterPro" id="IPR003713">
    <property type="entry name" value="FliS"/>
</dbReference>
<dbReference type="Proteomes" id="UP000318554">
    <property type="component" value="Unassembled WGS sequence"/>
</dbReference>
<proteinExistence type="inferred from homology"/>
<dbReference type="SUPFAM" id="SSF101116">
    <property type="entry name" value="Flagellar export chaperone FliS"/>
    <property type="match status" value="1"/>
</dbReference>
<dbReference type="RefSeq" id="WP_144325671.1">
    <property type="nucleotide sequence ID" value="NZ_VJNA01000012.1"/>
</dbReference>
<dbReference type="Pfam" id="PF02561">
    <property type="entry name" value="FliS"/>
    <property type="match status" value="1"/>
</dbReference>
<evidence type="ECO:0000256" key="5">
    <source>
        <dbReference type="ARBA" id="ARBA00023186"/>
    </source>
</evidence>
<dbReference type="GO" id="GO:0044780">
    <property type="term" value="P:bacterial-type flagellum assembly"/>
    <property type="evidence" value="ECO:0007669"/>
    <property type="project" value="InterPro"/>
</dbReference>
<dbReference type="GO" id="GO:0071973">
    <property type="term" value="P:bacterial-type flagellum-dependent cell motility"/>
    <property type="evidence" value="ECO:0007669"/>
    <property type="project" value="TreeGrafter"/>
</dbReference>
<dbReference type="PIRSF" id="PIRSF039090">
    <property type="entry name" value="Flis"/>
    <property type="match status" value="1"/>
</dbReference>
<organism evidence="7 8">
    <name type="scientific">Tepidimonas aquatica</name>
    <dbReference type="NCBI Taxonomy" id="247482"/>
    <lineage>
        <taxon>Bacteria</taxon>
        <taxon>Pseudomonadati</taxon>
        <taxon>Pseudomonadota</taxon>
        <taxon>Betaproteobacteria</taxon>
        <taxon>Burkholderiales</taxon>
        <taxon>Tepidimonas</taxon>
    </lineage>
</organism>
<dbReference type="PANTHER" id="PTHR34773:SF1">
    <property type="entry name" value="FLAGELLAR SECRETION CHAPERONE FLIS"/>
    <property type="match status" value="1"/>
</dbReference>